<feature type="domain" description="RNA-binding S4" evidence="8">
    <location>
        <begin position="12"/>
        <end position="76"/>
    </location>
</feature>
<dbReference type="FunFam" id="3.30.2350.10:FF:000006">
    <property type="entry name" value="Pseudouridine synthase"/>
    <property type="match status" value="1"/>
</dbReference>
<evidence type="ECO:0000256" key="6">
    <source>
        <dbReference type="PROSITE-ProRule" id="PRU00182"/>
    </source>
</evidence>
<evidence type="ECO:0000256" key="5">
    <source>
        <dbReference type="PIRSR" id="PIRSR606225-1"/>
    </source>
</evidence>
<dbReference type="InterPro" id="IPR020103">
    <property type="entry name" value="PsdUridine_synth_cat_dom_sf"/>
</dbReference>
<comment type="caution">
    <text evidence="9">The sequence shown here is derived from an EMBL/GenBank/DDBJ whole genome shotgun (WGS) entry which is preliminary data.</text>
</comment>
<evidence type="ECO:0000256" key="1">
    <source>
        <dbReference type="ARBA" id="ARBA00000073"/>
    </source>
</evidence>
<dbReference type="InterPro" id="IPR006224">
    <property type="entry name" value="PsdUridine_synth_RluA-like_CS"/>
</dbReference>
<dbReference type="PROSITE" id="PS01129">
    <property type="entry name" value="PSI_RLU"/>
    <property type="match status" value="1"/>
</dbReference>
<dbReference type="InterPro" id="IPR002942">
    <property type="entry name" value="S4_RNA-bd"/>
</dbReference>
<dbReference type="PANTHER" id="PTHR21600">
    <property type="entry name" value="MITOCHONDRIAL RNA PSEUDOURIDINE SYNTHASE"/>
    <property type="match status" value="1"/>
</dbReference>
<proteinExistence type="inferred from homology"/>
<evidence type="ECO:0000256" key="3">
    <source>
        <dbReference type="ARBA" id="ARBA00022884"/>
    </source>
</evidence>
<dbReference type="InterPro" id="IPR050188">
    <property type="entry name" value="RluA_PseudoU_synthase"/>
</dbReference>
<dbReference type="PROSITE" id="PS50889">
    <property type="entry name" value="S4"/>
    <property type="match status" value="1"/>
</dbReference>
<gene>
    <name evidence="9" type="ORF">FD07_GL000619</name>
</gene>
<dbReference type="Gene3D" id="3.10.290.10">
    <property type="entry name" value="RNA-binding S4 domain"/>
    <property type="match status" value="1"/>
</dbReference>
<name>A0A0R1GZP1_9LACO</name>
<feature type="active site" evidence="5">
    <location>
        <position position="134"/>
    </location>
</feature>
<keyword evidence="3 6" id="KW-0694">RNA-binding</keyword>
<dbReference type="Pfam" id="PF00849">
    <property type="entry name" value="PseudoU_synth_2"/>
    <property type="match status" value="1"/>
</dbReference>
<dbReference type="EC" id="5.4.99.-" evidence="7"/>
<dbReference type="EMBL" id="AZCZ01000018">
    <property type="protein sequence ID" value="KRK36594.1"/>
    <property type="molecule type" value="Genomic_DNA"/>
</dbReference>
<evidence type="ECO:0000313" key="10">
    <source>
        <dbReference type="Proteomes" id="UP000051176"/>
    </source>
</evidence>
<reference evidence="9 10" key="1">
    <citation type="journal article" date="2015" name="Genome Announc.">
        <title>Expanding the biotechnology potential of lactobacilli through comparative genomics of 213 strains and associated genera.</title>
        <authorList>
            <person name="Sun Z."/>
            <person name="Harris H.M."/>
            <person name="McCann A."/>
            <person name="Guo C."/>
            <person name="Argimon S."/>
            <person name="Zhang W."/>
            <person name="Yang X."/>
            <person name="Jeffery I.B."/>
            <person name="Cooney J.C."/>
            <person name="Kagawa T.F."/>
            <person name="Liu W."/>
            <person name="Song Y."/>
            <person name="Salvetti E."/>
            <person name="Wrobel A."/>
            <person name="Rasinkangas P."/>
            <person name="Parkhill J."/>
            <person name="Rea M.C."/>
            <person name="O'Sullivan O."/>
            <person name="Ritari J."/>
            <person name="Douillard F.P."/>
            <person name="Paul Ross R."/>
            <person name="Yang R."/>
            <person name="Briner A.E."/>
            <person name="Felis G.E."/>
            <person name="de Vos W.M."/>
            <person name="Barrangou R."/>
            <person name="Klaenhammer T.R."/>
            <person name="Caufield P.W."/>
            <person name="Cui Y."/>
            <person name="Zhang H."/>
            <person name="O'Toole P.W."/>
        </authorList>
    </citation>
    <scope>NUCLEOTIDE SEQUENCE [LARGE SCALE GENOMIC DNA]</scope>
    <source>
        <strain evidence="9 10">ATCC 53295</strain>
    </source>
</reference>
<keyword evidence="10" id="KW-1185">Reference proteome</keyword>
<comment type="similarity">
    <text evidence="2 7">Belongs to the pseudouridine synthase RluA family.</text>
</comment>
<dbReference type="CDD" id="cd00165">
    <property type="entry name" value="S4"/>
    <property type="match status" value="1"/>
</dbReference>
<dbReference type="STRING" id="357278.IV61_GL000552"/>
<keyword evidence="4 7" id="KW-0413">Isomerase</keyword>
<dbReference type="InterPro" id="IPR036986">
    <property type="entry name" value="S4_RNA-bd_sf"/>
</dbReference>
<protein>
    <recommendedName>
        <fullName evidence="7">Pseudouridine synthase</fullName>
        <ecNumber evidence="7">5.4.99.-</ecNumber>
    </recommendedName>
</protein>
<dbReference type="Pfam" id="PF01479">
    <property type="entry name" value="S4"/>
    <property type="match status" value="1"/>
</dbReference>
<dbReference type="SUPFAM" id="SSF55174">
    <property type="entry name" value="Alpha-L RNA-binding motif"/>
    <property type="match status" value="1"/>
</dbReference>
<organism evidence="9 10">
    <name type="scientific">Levilactobacillus parabrevis ATCC 53295</name>
    <dbReference type="NCBI Taxonomy" id="1267003"/>
    <lineage>
        <taxon>Bacteria</taxon>
        <taxon>Bacillati</taxon>
        <taxon>Bacillota</taxon>
        <taxon>Bacilli</taxon>
        <taxon>Lactobacillales</taxon>
        <taxon>Lactobacillaceae</taxon>
        <taxon>Levilactobacillus</taxon>
    </lineage>
</organism>
<accession>A0A0R1GZP1</accession>
<evidence type="ECO:0000256" key="2">
    <source>
        <dbReference type="ARBA" id="ARBA00010876"/>
    </source>
</evidence>
<dbReference type="SMART" id="SM00363">
    <property type="entry name" value="S4"/>
    <property type="match status" value="1"/>
</dbReference>
<dbReference type="SUPFAM" id="SSF55120">
    <property type="entry name" value="Pseudouridine synthase"/>
    <property type="match status" value="1"/>
</dbReference>
<dbReference type="GO" id="GO:0120159">
    <property type="term" value="F:rRNA pseudouridine synthase activity"/>
    <property type="evidence" value="ECO:0007669"/>
    <property type="project" value="UniProtKB-ARBA"/>
</dbReference>
<dbReference type="Proteomes" id="UP000051176">
    <property type="component" value="Unassembled WGS sequence"/>
</dbReference>
<sequence>MQTHEFTVTETARLDKLVAETVTTISRSQAKGAIEAGQITVDGQPAKPKDKPAVGATIHIELPAPQPLDVTPENIPLDIVYEDDDVIVVNKPQGMVVHPAPGHPNHTLVNALLYHSPLSSINGTLRPGIVHRIDKDTSGLLMVAKNDHAHQSLSAQLQAKTNLREYVAIVHGNFKEEEGVIRAPLGRAPKDRKKQAVVADGRPAVTHFRVLERYGNYTLVSCRLETGRTHQIRVHMAYINHPVAGDPLYGPKKTLKGEGQFLHARELGFVHPTTGEQLDFTAPVPPHFMAVVNKLRHEAGLPVDKVI</sequence>
<dbReference type="AlphaFoldDB" id="A0A0R1GZP1"/>
<evidence type="ECO:0000259" key="8">
    <source>
        <dbReference type="SMART" id="SM00363"/>
    </source>
</evidence>
<comment type="function">
    <text evidence="7">Responsible for synthesis of pseudouridine from uracil.</text>
</comment>
<dbReference type="NCBIfam" id="TIGR00005">
    <property type="entry name" value="rluA_subfam"/>
    <property type="match status" value="1"/>
</dbReference>
<dbReference type="InterPro" id="IPR006145">
    <property type="entry name" value="PsdUridine_synth_RsuA/RluA"/>
</dbReference>
<evidence type="ECO:0000313" key="9">
    <source>
        <dbReference type="EMBL" id="KRK36594.1"/>
    </source>
</evidence>
<dbReference type="GO" id="GO:0003723">
    <property type="term" value="F:RNA binding"/>
    <property type="evidence" value="ECO:0007669"/>
    <property type="project" value="UniProtKB-KW"/>
</dbReference>
<evidence type="ECO:0000256" key="7">
    <source>
        <dbReference type="RuleBase" id="RU362028"/>
    </source>
</evidence>
<dbReference type="CDD" id="cd02869">
    <property type="entry name" value="PseudoU_synth_RluA_like"/>
    <property type="match status" value="1"/>
</dbReference>
<dbReference type="GO" id="GO:0000455">
    <property type="term" value="P:enzyme-directed rRNA pseudouridine synthesis"/>
    <property type="evidence" value="ECO:0007669"/>
    <property type="project" value="TreeGrafter"/>
</dbReference>
<evidence type="ECO:0000256" key="4">
    <source>
        <dbReference type="ARBA" id="ARBA00023235"/>
    </source>
</evidence>
<dbReference type="PANTHER" id="PTHR21600:SF44">
    <property type="entry name" value="RIBOSOMAL LARGE SUBUNIT PSEUDOURIDINE SYNTHASE D"/>
    <property type="match status" value="1"/>
</dbReference>
<dbReference type="RefSeq" id="WP_020089294.1">
    <property type="nucleotide sequence ID" value="NZ_AZCZ01000018.1"/>
</dbReference>
<dbReference type="PATRIC" id="fig|1267003.4.peg.659"/>
<comment type="catalytic activity">
    <reaction evidence="1 7">
        <text>a uridine in RNA = a pseudouridine in RNA</text>
        <dbReference type="Rhea" id="RHEA:48348"/>
        <dbReference type="Rhea" id="RHEA-COMP:12068"/>
        <dbReference type="Rhea" id="RHEA-COMP:12069"/>
        <dbReference type="ChEBI" id="CHEBI:65314"/>
        <dbReference type="ChEBI" id="CHEBI:65315"/>
    </reaction>
</comment>
<dbReference type="InterPro" id="IPR006225">
    <property type="entry name" value="PsdUridine_synth_RluC/D"/>
</dbReference>
<dbReference type="eggNOG" id="COG0564">
    <property type="taxonomic scope" value="Bacteria"/>
</dbReference>
<dbReference type="Gene3D" id="3.30.2350.10">
    <property type="entry name" value="Pseudouridine synthase"/>
    <property type="match status" value="1"/>
</dbReference>
<dbReference type="OrthoDB" id="9807829at2"/>